<evidence type="ECO:0000313" key="2">
    <source>
        <dbReference type="Proteomes" id="UP000215914"/>
    </source>
</evidence>
<dbReference type="Proteomes" id="UP000215914">
    <property type="component" value="Unassembled WGS sequence"/>
</dbReference>
<gene>
    <name evidence="1" type="ORF">HanXRQr2_Chr01g0037911</name>
</gene>
<protein>
    <submittedName>
        <fullName evidence="1">Uncharacterized protein</fullName>
    </submittedName>
</protein>
<keyword evidence="2" id="KW-1185">Reference proteome</keyword>
<proteinExistence type="predicted"/>
<reference evidence="1" key="1">
    <citation type="journal article" date="2017" name="Nature">
        <title>The sunflower genome provides insights into oil metabolism, flowering and Asterid evolution.</title>
        <authorList>
            <person name="Badouin H."/>
            <person name="Gouzy J."/>
            <person name="Grassa C.J."/>
            <person name="Murat F."/>
            <person name="Staton S.E."/>
            <person name="Cottret L."/>
            <person name="Lelandais-Briere C."/>
            <person name="Owens G.L."/>
            <person name="Carrere S."/>
            <person name="Mayjonade B."/>
            <person name="Legrand L."/>
            <person name="Gill N."/>
            <person name="Kane N.C."/>
            <person name="Bowers J.E."/>
            <person name="Hubner S."/>
            <person name="Bellec A."/>
            <person name="Berard A."/>
            <person name="Berges H."/>
            <person name="Blanchet N."/>
            <person name="Boniface M.C."/>
            <person name="Brunel D."/>
            <person name="Catrice O."/>
            <person name="Chaidir N."/>
            <person name="Claudel C."/>
            <person name="Donnadieu C."/>
            <person name="Faraut T."/>
            <person name="Fievet G."/>
            <person name="Helmstetter N."/>
            <person name="King M."/>
            <person name="Knapp S.J."/>
            <person name="Lai Z."/>
            <person name="Le Paslier M.C."/>
            <person name="Lippi Y."/>
            <person name="Lorenzon L."/>
            <person name="Mandel J.R."/>
            <person name="Marage G."/>
            <person name="Marchand G."/>
            <person name="Marquand E."/>
            <person name="Bret-Mestries E."/>
            <person name="Morien E."/>
            <person name="Nambeesan S."/>
            <person name="Nguyen T."/>
            <person name="Pegot-Espagnet P."/>
            <person name="Pouilly N."/>
            <person name="Raftis F."/>
            <person name="Sallet E."/>
            <person name="Schiex T."/>
            <person name="Thomas J."/>
            <person name="Vandecasteele C."/>
            <person name="Vares D."/>
            <person name="Vear F."/>
            <person name="Vautrin S."/>
            <person name="Crespi M."/>
            <person name="Mangin B."/>
            <person name="Burke J.M."/>
            <person name="Salse J."/>
            <person name="Munos S."/>
            <person name="Vincourt P."/>
            <person name="Rieseberg L.H."/>
            <person name="Langlade N.B."/>
        </authorList>
    </citation>
    <scope>NUCLEOTIDE SEQUENCE</scope>
    <source>
        <tissue evidence="1">Leaves</tissue>
    </source>
</reference>
<evidence type="ECO:0000313" key="1">
    <source>
        <dbReference type="EMBL" id="KAF5823396.1"/>
    </source>
</evidence>
<dbReference type="AlphaFoldDB" id="A0A9K3JY92"/>
<name>A0A9K3JY92_HELAN</name>
<sequence length="112" mass="12545">MVVGGVLSSWHSQCKTLPSASVAKLEFFYEGGRKRIYPKISIEPGVENIYTQKFLYENYIYNTTGRKVRGGGWSGAPPGPIKASPLISMIIQSQSRPENVTKRNYIHIILNI</sequence>
<reference evidence="1" key="2">
    <citation type="submission" date="2020-06" db="EMBL/GenBank/DDBJ databases">
        <title>Helianthus annuus Genome sequencing and assembly Release 2.</title>
        <authorList>
            <person name="Gouzy J."/>
            <person name="Langlade N."/>
            <person name="Munos S."/>
        </authorList>
    </citation>
    <scope>NUCLEOTIDE SEQUENCE</scope>
    <source>
        <tissue evidence="1">Leaves</tissue>
    </source>
</reference>
<dbReference type="Gramene" id="mRNA:HanXRQr2_Chr01g0037911">
    <property type="protein sequence ID" value="CDS:HanXRQr2_Chr01g0037911.1"/>
    <property type="gene ID" value="HanXRQr2_Chr01g0037911"/>
</dbReference>
<accession>A0A9K3JY92</accession>
<comment type="caution">
    <text evidence="1">The sequence shown here is derived from an EMBL/GenBank/DDBJ whole genome shotgun (WGS) entry which is preliminary data.</text>
</comment>
<dbReference type="EMBL" id="MNCJ02000316">
    <property type="protein sequence ID" value="KAF5823396.1"/>
    <property type="molecule type" value="Genomic_DNA"/>
</dbReference>
<organism evidence="1 2">
    <name type="scientific">Helianthus annuus</name>
    <name type="common">Common sunflower</name>
    <dbReference type="NCBI Taxonomy" id="4232"/>
    <lineage>
        <taxon>Eukaryota</taxon>
        <taxon>Viridiplantae</taxon>
        <taxon>Streptophyta</taxon>
        <taxon>Embryophyta</taxon>
        <taxon>Tracheophyta</taxon>
        <taxon>Spermatophyta</taxon>
        <taxon>Magnoliopsida</taxon>
        <taxon>eudicotyledons</taxon>
        <taxon>Gunneridae</taxon>
        <taxon>Pentapetalae</taxon>
        <taxon>asterids</taxon>
        <taxon>campanulids</taxon>
        <taxon>Asterales</taxon>
        <taxon>Asteraceae</taxon>
        <taxon>Asteroideae</taxon>
        <taxon>Heliantheae alliance</taxon>
        <taxon>Heliantheae</taxon>
        <taxon>Helianthus</taxon>
    </lineage>
</organism>